<dbReference type="InterPro" id="IPR008906">
    <property type="entry name" value="HATC_C_dom"/>
</dbReference>
<dbReference type="Pfam" id="PF05699">
    <property type="entry name" value="Dimer_Tnp_hAT"/>
    <property type="match status" value="1"/>
</dbReference>
<dbReference type="EMBL" id="CAJGYO010000012">
    <property type="protein sequence ID" value="CAD6264025.1"/>
    <property type="molecule type" value="Genomic_DNA"/>
</dbReference>
<dbReference type="PANTHER" id="PTHR32166">
    <property type="entry name" value="OSJNBA0013A04.12 PROTEIN"/>
    <property type="match status" value="1"/>
</dbReference>
<dbReference type="OrthoDB" id="656369at2759"/>
<organism evidence="5 6">
    <name type="scientific">Miscanthus lutarioriparius</name>
    <dbReference type="NCBI Taxonomy" id="422564"/>
    <lineage>
        <taxon>Eukaryota</taxon>
        <taxon>Viridiplantae</taxon>
        <taxon>Streptophyta</taxon>
        <taxon>Embryophyta</taxon>
        <taxon>Tracheophyta</taxon>
        <taxon>Spermatophyta</taxon>
        <taxon>Magnoliopsida</taxon>
        <taxon>Liliopsida</taxon>
        <taxon>Poales</taxon>
        <taxon>Poaceae</taxon>
        <taxon>PACMAD clade</taxon>
        <taxon>Panicoideae</taxon>
        <taxon>Andropogonodae</taxon>
        <taxon>Andropogoneae</taxon>
        <taxon>Saccharinae</taxon>
        <taxon>Miscanthus</taxon>
    </lineage>
</organism>
<evidence type="ECO:0000259" key="4">
    <source>
        <dbReference type="Pfam" id="PF05699"/>
    </source>
</evidence>
<evidence type="ECO:0000259" key="3">
    <source>
        <dbReference type="Pfam" id="PF04937"/>
    </source>
</evidence>
<dbReference type="Proteomes" id="UP000604825">
    <property type="component" value="Unassembled WGS sequence"/>
</dbReference>
<dbReference type="AlphaFoldDB" id="A0A811QXS4"/>
<proteinExistence type="predicted"/>
<evidence type="ECO:0000313" key="5">
    <source>
        <dbReference type="EMBL" id="CAD6264025.1"/>
    </source>
</evidence>
<dbReference type="InterPro" id="IPR007021">
    <property type="entry name" value="DUF659"/>
</dbReference>
<accession>A0A811QXS4</accession>
<dbReference type="GO" id="GO:0046983">
    <property type="term" value="F:protein dimerization activity"/>
    <property type="evidence" value="ECO:0007669"/>
    <property type="project" value="InterPro"/>
</dbReference>
<reference evidence="5" key="1">
    <citation type="submission" date="2020-10" db="EMBL/GenBank/DDBJ databases">
        <authorList>
            <person name="Han B."/>
            <person name="Lu T."/>
            <person name="Zhao Q."/>
            <person name="Huang X."/>
            <person name="Zhao Y."/>
        </authorList>
    </citation>
    <scope>NUCLEOTIDE SEQUENCE</scope>
</reference>
<feature type="domain" description="DUF659" evidence="3">
    <location>
        <begin position="205"/>
        <end position="284"/>
    </location>
</feature>
<feature type="compositionally biased region" description="Basic and acidic residues" evidence="2">
    <location>
        <begin position="39"/>
        <end position="54"/>
    </location>
</feature>
<dbReference type="Pfam" id="PF04937">
    <property type="entry name" value="DUF659"/>
    <property type="match status" value="1"/>
</dbReference>
<keyword evidence="6" id="KW-1185">Reference proteome</keyword>
<feature type="region of interest" description="Disordered" evidence="2">
    <location>
        <begin position="720"/>
        <end position="761"/>
    </location>
</feature>
<protein>
    <submittedName>
        <fullName evidence="5">Uncharacterized protein</fullName>
    </submittedName>
</protein>
<sequence length="761" mass="86149">MAMSQPEGKMLQTLFIFPLFFTYWAAGCEWYEKEQKQKEKQRARDEIDLDHSDGEMCSEDSDNGNEVIVLKSTKQPSCSAVASSGSGSIEKFYKPASIEEAVQKNQKGANVSQKVQTKLTTQKREERRDRACVYICQFFYEASIAHNTVLPSFANMVEAIGAFGRGLRGPSPYEYEMSGPFLQKRKQKVLDGFRSHEESGKTVPKKNGKCIFDLVDRCIEDIGEENVVQVVTDNASVNVAAASLLAAKRHKIFWNGCAAHCLDLMLEDIGGLQPVQETIASARQLTAFLYAHTRVLDLMRKYLRKDLVRSGVTRFATAYLNLKSLQDNKKELERLFRDNDLNEMGYLKSAKGKKAEKVPLANVLRRMDSDVPAMGFLHGYMLEAKKEIALRFDNDQTRYKSFWEIIDKRWDSKLKSPLHLAGYYLNPYYYYPNKADIENDSSFRAAVIECVMSLIDDEEIQDNIIEDLSKYKEQQGSFGHDIATRRRRNTDFNPATWWLNHGTTTPNLRLLAIKILSLTCSSSGCERNWSVFEQVHTKRHNRLLHERMRDLIFVKFNSKLRHKKENKSRDPIDKEINDVLEDDNNELITGLEPNANRRSGMCKNISKSTRSITGSSSISSKSQKEKAYYATMAYGSMPYVCLSICHCLVHMQCNVCQLCMNFEFIRRFAALACSWVLERPCGSRGGGVRSPLGGGAGVGEAPRGSDVGFGEHLRAVTVAGRPSGQRAQAADSRRRDVVERTSGGRGDLWGEPEREETPVRL</sequence>
<dbReference type="InterPro" id="IPR012337">
    <property type="entry name" value="RNaseH-like_sf"/>
</dbReference>
<feature type="domain" description="HAT C-terminal dimerisation" evidence="4">
    <location>
        <begin position="487"/>
        <end position="557"/>
    </location>
</feature>
<comment type="caution">
    <text evidence="5">The sequence shown here is derived from an EMBL/GenBank/DDBJ whole genome shotgun (WGS) entry which is preliminary data.</text>
</comment>
<dbReference type="PANTHER" id="PTHR32166:SF74">
    <property type="entry name" value="OS05G0256350 PROTEIN"/>
    <property type="match status" value="1"/>
</dbReference>
<feature type="coiled-coil region" evidence="1">
    <location>
        <begin position="315"/>
        <end position="342"/>
    </location>
</feature>
<feature type="region of interest" description="Disordered" evidence="2">
    <location>
        <begin position="39"/>
        <end position="60"/>
    </location>
</feature>
<dbReference type="SUPFAM" id="SSF53098">
    <property type="entry name" value="Ribonuclease H-like"/>
    <property type="match status" value="1"/>
</dbReference>
<gene>
    <name evidence="5" type="ORF">NCGR_LOCUS47330</name>
</gene>
<name>A0A811QXS4_9POAL</name>
<evidence type="ECO:0000256" key="2">
    <source>
        <dbReference type="SAM" id="MobiDB-lite"/>
    </source>
</evidence>
<feature type="compositionally biased region" description="Basic and acidic residues" evidence="2">
    <location>
        <begin position="751"/>
        <end position="761"/>
    </location>
</feature>
<keyword evidence="1" id="KW-0175">Coiled coil</keyword>
<evidence type="ECO:0000256" key="1">
    <source>
        <dbReference type="SAM" id="Coils"/>
    </source>
</evidence>
<evidence type="ECO:0000313" key="6">
    <source>
        <dbReference type="Proteomes" id="UP000604825"/>
    </source>
</evidence>